<evidence type="ECO:0000256" key="2">
    <source>
        <dbReference type="ARBA" id="ARBA00007443"/>
    </source>
</evidence>
<dbReference type="GeneID" id="100198379"/>
<proteinExistence type="inferred from homology"/>
<comment type="catalytic activity">
    <reaction evidence="9">
        <text>[ribosomal protein uS12]-L-proline + 2-oxoglutarate + O2 = [ribosomal protein uS12]-(3S)-3-hydroxy-L-proline + succinate + CO2</text>
        <dbReference type="Rhea" id="RHEA:54156"/>
        <dbReference type="Rhea" id="RHEA-COMP:13816"/>
        <dbReference type="Rhea" id="RHEA-COMP:13818"/>
        <dbReference type="ChEBI" id="CHEBI:15379"/>
        <dbReference type="ChEBI" id="CHEBI:16526"/>
        <dbReference type="ChEBI" id="CHEBI:16810"/>
        <dbReference type="ChEBI" id="CHEBI:30031"/>
        <dbReference type="ChEBI" id="CHEBI:50342"/>
        <dbReference type="ChEBI" id="CHEBI:85428"/>
    </reaction>
</comment>
<dbReference type="InterPro" id="IPR051842">
    <property type="entry name" value="uS12_prolyl_hydroxylase"/>
</dbReference>
<accession>A0ABM4C7G0</accession>
<feature type="region of interest" description="Disordered" evidence="10">
    <location>
        <begin position="1"/>
        <end position="26"/>
    </location>
</feature>
<evidence type="ECO:0000256" key="6">
    <source>
        <dbReference type="ARBA" id="ARBA00023002"/>
    </source>
</evidence>
<gene>
    <name evidence="13" type="primary">LOC100198379</name>
</gene>
<dbReference type="InterPro" id="IPR039558">
    <property type="entry name" value="TPA1/OFD1_N"/>
</dbReference>
<keyword evidence="12" id="KW-1185">Reference proteome</keyword>
<feature type="compositionally biased region" description="Polar residues" evidence="10">
    <location>
        <begin position="8"/>
        <end position="19"/>
    </location>
</feature>
<comment type="cofactor">
    <cofactor evidence="1">
        <name>L-ascorbate</name>
        <dbReference type="ChEBI" id="CHEBI:38290"/>
    </cofactor>
</comment>
<evidence type="ECO:0000256" key="3">
    <source>
        <dbReference type="ARBA" id="ARBA00022723"/>
    </source>
</evidence>
<evidence type="ECO:0000256" key="7">
    <source>
        <dbReference type="ARBA" id="ARBA00023004"/>
    </source>
</evidence>
<organism evidence="12 13">
    <name type="scientific">Hydra vulgaris</name>
    <name type="common">Hydra</name>
    <name type="synonym">Hydra attenuata</name>
    <dbReference type="NCBI Taxonomy" id="6087"/>
    <lineage>
        <taxon>Eukaryota</taxon>
        <taxon>Metazoa</taxon>
        <taxon>Cnidaria</taxon>
        <taxon>Hydrozoa</taxon>
        <taxon>Hydroidolina</taxon>
        <taxon>Anthoathecata</taxon>
        <taxon>Aplanulata</taxon>
        <taxon>Hydridae</taxon>
        <taxon>Hydra</taxon>
    </lineage>
</organism>
<dbReference type="PANTHER" id="PTHR12117">
    <property type="entry name" value="HISTONE ACETYLTRANSFERASE COMPLEX"/>
    <property type="match status" value="1"/>
</dbReference>
<keyword evidence="7" id="KW-0408">Iron</keyword>
<dbReference type="Pfam" id="PF13661">
    <property type="entry name" value="2OG-FeII_Oxy_4"/>
    <property type="match status" value="1"/>
</dbReference>
<keyword evidence="5" id="KW-0223">Dioxygenase</keyword>
<sequence>MPKRSASYHDNNISKQSGVQHDVMSKPSGMQDAKVKKFKIKNDLNLVLTSEEIKQKVAEAFSSSSEFIHEDMHFFTDPFPCCTVKNFLKNVDYVNELKNELFQLDFIPKSNDLYQFKQSKDLKNAKSKNIAILREQLFGLFRTWLKDVTKISLNNTVDMSCAIYENSDVLLCHDDELEGRRIAFVYYLVPQDWNASDGGSLDLFETNSNGEPSDIKRVLVPSFNSLVFFEVTEKSFHQVSEVLSSSKSRLTVSGWFHGETEPRSNFTMQPTRTIYFPLDAEDDLLLEWINPIYLNTEIVDDIQEQFEEESEIQLKDFLLNEKYIKLEEILSQTKFSRKFIANQRLTYDIKEDNVDTFLAQFLTLLRSRPFYKLLTKLTGIELVDFENVEPNHDETHGTESFSKSNKSTSSSCVTNVRKWQHGCYTLVSDFDPCGKEFALDLILSFACDDWNALMCGGFVSYIARDEDEELLSVHPVSNCLSLVYRDDETMRFHKYINNKVKEQTRHEYFEISAIYFEGKN</sequence>
<evidence type="ECO:0000256" key="8">
    <source>
        <dbReference type="ARBA" id="ARBA00029938"/>
    </source>
</evidence>
<evidence type="ECO:0000256" key="5">
    <source>
        <dbReference type="ARBA" id="ARBA00022964"/>
    </source>
</evidence>
<dbReference type="PANTHER" id="PTHR12117:SF0">
    <property type="entry name" value="PROLYL 3-HYDROXYLASE OGFOD1"/>
    <property type="match status" value="1"/>
</dbReference>
<evidence type="ECO:0000313" key="13">
    <source>
        <dbReference type="RefSeq" id="XP_065657545.1"/>
    </source>
</evidence>
<feature type="domain" description="Fe2OG dioxygenase" evidence="11">
    <location>
        <begin position="155"/>
        <end position="258"/>
    </location>
</feature>
<dbReference type="Gene3D" id="2.60.120.620">
    <property type="entry name" value="q2cbj1_9rhob like domain"/>
    <property type="match status" value="2"/>
</dbReference>
<keyword evidence="6" id="KW-0560">Oxidoreductase</keyword>
<keyword evidence="3" id="KW-0479">Metal-binding</keyword>
<evidence type="ECO:0000259" key="11">
    <source>
        <dbReference type="PROSITE" id="PS51471"/>
    </source>
</evidence>
<dbReference type="InterPro" id="IPR005123">
    <property type="entry name" value="Oxoglu/Fe-dep_dioxygenase_dom"/>
</dbReference>
<evidence type="ECO:0000256" key="1">
    <source>
        <dbReference type="ARBA" id="ARBA00001961"/>
    </source>
</evidence>
<dbReference type="Proteomes" id="UP001652625">
    <property type="component" value="Chromosome 07"/>
</dbReference>
<evidence type="ECO:0000256" key="9">
    <source>
        <dbReference type="ARBA" id="ARBA00047444"/>
    </source>
</evidence>
<dbReference type="RefSeq" id="XP_065657545.1">
    <property type="nucleotide sequence ID" value="XM_065801473.1"/>
</dbReference>
<dbReference type="InterPro" id="IPR019601">
    <property type="entry name" value="Oxoglutarate/Fe-dep_Oase_C"/>
</dbReference>
<dbReference type="SMART" id="SM00702">
    <property type="entry name" value="P4Hc"/>
    <property type="match status" value="1"/>
</dbReference>
<evidence type="ECO:0000313" key="12">
    <source>
        <dbReference type="Proteomes" id="UP001652625"/>
    </source>
</evidence>
<dbReference type="PROSITE" id="PS51471">
    <property type="entry name" value="FE2OG_OXY"/>
    <property type="match status" value="1"/>
</dbReference>
<dbReference type="InterPro" id="IPR006620">
    <property type="entry name" value="Pro_4_hyd_alph"/>
</dbReference>
<comment type="similarity">
    <text evidence="2">Belongs to the TPA1 family.</text>
</comment>
<reference evidence="13" key="1">
    <citation type="submission" date="2025-08" db="UniProtKB">
        <authorList>
            <consortium name="RefSeq"/>
        </authorList>
    </citation>
    <scope>IDENTIFICATION</scope>
</reference>
<dbReference type="Pfam" id="PF10637">
    <property type="entry name" value="Ofd1_CTDD"/>
    <property type="match status" value="2"/>
</dbReference>
<evidence type="ECO:0000256" key="10">
    <source>
        <dbReference type="SAM" id="MobiDB-lite"/>
    </source>
</evidence>
<protein>
    <recommendedName>
        <fullName evidence="8">uS12 prolyl 3-hydroxylase</fullName>
    </recommendedName>
</protein>
<evidence type="ECO:0000256" key="4">
    <source>
        <dbReference type="ARBA" id="ARBA00022896"/>
    </source>
</evidence>
<keyword evidence="4" id="KW-0847">Vitamin C</keyword>
<name>A0ABM4C7G0_HYDVU</name>